<dbReference type="EMBL" id="DRIG01000037">
    <property type="protein sequence ID" value="HEC78177.1"/>
    <property type="molecule type" value="Genomic_DNA"/>
</dbReference>
<evidence type="ECO:0000313" key="7">
    <source>
        <dbReference type="Proteomes" id="UP000885826"/>
    </source>
</evidence>
<dbReference type="Gene3D" id="1.20.970.10">
    <property type="entry name" value="Transferase, Pyrimidine Nucleoside Phosphorylase, Chain C"/>
    <property type="match status" value="1"/>
</dbReference>
<dbReference type="InterPro" id="IPR017459">
    <property type="entry name" value="Glycosyl_Trfase_fam3_N_dom"/>
</dbReference>
<reference evidence="6" key="1">
    <citation type="journal article" date="2020" name="mSystems">
        <title>Genome- and Community-Level Interaction Insights into Carbon Utilization and Element Cycling Functions of Hydrothermarchaeota in Hydrothermal Sediment.</title>
        <authorList>
            <person name="Zhou Z."/>
            <person name="Liu Y."/>
            <person name="Xu W."/>
            <person name="Pan J."/>
            <person name="Luo Z.H."/>
            <person name="Li M."/>
        </authorList>
    </citation>
    <scope>NUCLEOTIDE SEQUENCE</scope>
    <source>
        <strain evidence="6">HyVt-388</strain>
    </source>
</reference>
<organism evidence="6 7">
    <name type="scientific">candidate division WOR-3 bacterium</name>
    <dbReference type="NCBI Taxonomy" id="2052148"/>
    <lineage>
        <taxon>Bacteria</taxon>
        <taxon>Bacteria division WOR-3</taxon>
    </lineage>
</organism>
<feature type="domain" description="Pyrimidine nucleoside phosphorylase C-terminal" evidence="5">
    <location>
        <begin position="342"/>
        <end position="416"/>
    </location>
</feature>
<accession>A0A9C9JZK0</accession>
<dbReference type="Gene3D" id="3.40.1030.10">
    <property type="entry name" value="Nucleoside phosphorylase/phosphoribosyltransferase catalytic domain"/>
    <property type="match status" value="1"/>
</dbReference>
<dbReference type="InterPro" id="IPR000053">
    <property type="entry name" value="Thymidine/pyrmidine_PPase"/>
</dbReference>
<dbReference type="GO" id="GO:0006206">
    <property type="term" value="P:pyrimidine nucleobase metabolic process"/>
    <property type="evidence" value="ECO:0007669"/>
    <property type="project" value="InterPro"/>
</dbReference>
<evidence type="ECO:0000259" key="5">
    <source>
        <dbReference type="SMART" id="SM00941"/>
    </source>
</evidence>
<dbReference type="AlphaFoldDB" id="A0A9C9JZK0"/>
<name>A0A9C9JZK0_UNCW3</name>
<dbReference type="InterPro" id="IPR000312">
    <property type="entry name" value="Glycosyl_Trfase_fam3"/>
</dbReference>
<dbReference type="Pfam" id="PF07831">
    <property type="entry name" value="PYNP_C"/>
    <property type="match status" value="1"/>
</dbReference>
<dbReference type="Gene3D" id="3.90.1170.30">
    <property type="entry name" value="Pyrimidine nucleoside phosphorylase-like, C-terminal domain"/>
    <property type="match status" value="1"/>
</dbReference>
<dbReference type="FunFam" id="3.40.1030.10:FF:000003">
    <property type="entry name" value="Pyrimidine-nucleoside phosphorylase"/>
    <property type="match status" value="1"/>
</dbReference>
<proteinExistence type="inferred from homology"/>
<dbReference type="GO" id="GO:0006213">
    <property type="term" value="P:pyrimidine nucleoside metabolic process"/>
    <property type="evidence" value="ECO:0007669"/>
    <property type="project" value="InterPro"/>
</dbReference>
<dbReference type="SMART" id="SM00941">
    <property type="entry name" value="PYNP_C"/>
    <property type="match status" value="1"/>
</dbReference>
<evidence type="ECO:0000256" key="1">
    <source>
        <dbReference type="ARBA" id="ARBA00006915"/>
    </source>
</evidence>
<dbReference type="InterPro" id="IPR018090">
    <property type="entry name" value="Pyrmidine_PPas_bac/euk"/>
</dbReference>
<protein>
    <submittedName>
        <fullName evidence="6">Thymidine phosphorylase</fullName>
        <ecNumber evidence="6">2.4.2.4</ecNumber>
    </submittedName>
</protein>
<dbReference type="InterPro" id="IPR035902">
    <property type="entry name" value="Nuc_phospho_transferase"/>
</dbReference>
<keyword evidence="4 6" id="KW-0808">Transferase</keyword>
<evidence type="ECO:0000313" key="6">
    <source>
        <dbReference type="EMBL" id="HEC78177.1"/>
    </source>
</evidence>
<evidence type="ECO:0000256" key="4">
    <source>
        <dbReference type="ARBA" id="ARBA00022679"/>
    </source>
</evidence>
<dbReference type="Proteomes" id="UP000885826">
    <property type="component" value="Unassembled WGS sequence"/>
</dbReference>
<dbReference type="SUPFAM" id="SSF47648">
    <property type="entry name" value="Nucleoside phosphorylase/phosphoribosyltransferase N-terminal domain"/>
    <property type="match status" value="1"/>
</dbReference>
<dbReference type="NCBIfam" id="TIGR02644">
    <property type="entry name" value="Y_phosphoryl"/>
    <property type="match status" value="1"/>
</dbReference>
<dbReference type="Pfam" id="PF00591">
    <property type="entry name" value="Glycos_transf_3"/>
    <property type="match status" value="1"/>
</dbReference>
<sequence length="431" mass="48289">MFNPVELIKKKRDGGKFSRGEIEFLISSYTKEKIPDYQFSALLMAIYFQGMDFEETTHFMKAMLESGRSLDLSFIKKPKIDKHSTGGVGDKVSLILAPLLASCGICVPMISGRSLGHTGGTLDKLESIAGFKTDLTVKKLRKQLRNIGVVMIGQSPRIAPADRKIYALRDVTATVDSIPLISASIMSKKLAEDLNGLVLDVKFGNGAFMPEYRRAKELARTMVKIGHRAGIKVTAVLTDMNAPLGEYVGNSLEVMESIEALRGRGPEDLMKVTFTLGEEMLRLAKIKGGRRLLRKKIASGEALEVFKKLVCCQEGDVLIFDNILRLPIARRRYSISAEKSGYIHRVDTFKTGMLLVELGGGRLKTTDRIDHSCGFRFLKKPGDYVKKGDCLVEVFSDNRQRARTVCKELREVYFITRKPFPKRKLIREIIR</sequence>
<gene>
    <name evidence="6" type="ORF">ENI34_03430</name>
</gene>
<comment type="similarity">
    <text evidence="1">Belongs to the thymidine/pyrimidine-nucleoside phosphorylase family.</text>
</comment>
<dbReference type="Pfam" id="PF02885">
    <property type="entry name" value="Glycos_trans_3N"/>
    <property type="match status" value="1"/>
</dbReference>
<dbReference type="SUPFAM" id="SSF52418">
    <property type="entry name" value="Nucleoside phosphorylase/phosphoribosyltransferase catalytic domain"/>
    <property type="match status" value="1"/>
</dbReference>
<dbReference type="PIRSF" id="PIRSF000478">
    <property type="entry name" value="TP_PyNP"/>
    <property type="match status" value="1"/>
</dbReference>
<dbReference type="InterPro" id="IPR036320">
    <property type="entry name" value="Glycosyl_Trfase_fam3_N_dom_sf"/>
</dbReference>
<dbReference type="SUPFAM" id="SSF54680">
    <property type="entry name" value="Pyrimidine nucleoside phosphorylase C-terminal domain"/>
    <property type="match status" value="1"/>
</dbReference>
<evidence type="ECO:0000256" key="2">
    <source>
        <dbReference type="ARBA" id="ARBA00011738"/>
    </source>
</evidence>
<dbReference type="GO" id="GO:0004645">
    <property type="term" value="F:1,4-alpha-oligoglucan phosphorylase activity"/>
    <property type="evidence" value="ECO:0007669"/>
    <property type="project" value="InterPro"/>
</dbReference>
<dbReference type="InterPro" id="IPR036566">
    <property type="entry name" value="PYNP-like_C_sf"/>
</dbReference>
<comment type="caution">
    <text evidence="6">The sequence shown here is derived from an EMBL/GenBank/DDBJ whole genome shotgun (WGS) entry which is preliminary data.</text>
</comment>
<evidence type="ECO:0000256" key="3">
    <source>
        <dbReference type="ARBA" id="ARBA00022676"/>
    </source>
</evidence>
<dbReference type="EC" id="2.4.2.4" evidence="6"/>
<dbReference type="NCBIfam" id="NF004490">
    <property type="entry name" value="PRK05820.1"/>
    <property type="match status" value="1"/>
</dbReference>
<dbReference type="GO" id="GO:0005829">
    <property type="term" value="C:cytosol"/>
    <property type="evidence" value="ECO:0007669"/>
    <property type="project" value="TreeGrafter"/>
</dbReference>
<dbReference type="GO" id="GO:0009032">
    <property type="term" value="F:thymidine phosphorylase activity"/>
    <property type="evidence" value="ECO:0007669"/>
    <property type="project" value="UniProtKB-EC"/>
</dbReference>
<dbReference type="PANTHER" id="PTHR10515">
    <property type="entry name" value="THYMIDINE PHOSPHORYLASE"/>
    <property type="match status" value="1"/>
</dbReference>
<comment type="subunit">
    <text evidence="2">Homodimer.</text>
</comment>
<keyword evidence="3 6" id="KW-0328">Glycosyltransferase</keyword>
<dbReference type="PANTHER" id="PTHR10515:SF0">
    <property type="entry name" value="THYMIDINE PHOSPHORYLASE"/>
    <property type="match status" value="1"/>
</dbReference>
<dbReference type="InterPro" id="IPR013102">
    <property type="entry name" value="PYNP_C"/>
</dbReference>